<dbReference type="GeneID" id="20283424"/>
<dbReference type="Proteomes" id="UP000028664">
    <property type="component" value="Segment"/>
</dbReference>
<dbReference type="RefSeq" id="YP_009056406.1">
    <property type="nucleotide sequence ID" value="NC_024792.1"/>
</dbReference>
<sequence length="28" mass="3157">MSEARQPHNKVDIAVETGLIIYKSKKLS</sequence>
<proteinExistence type="predicted"/>
<dbReference type="KEGG" id="vg:20283424"/>
<organism evidence="1 2">
    <name type="scientific">Bacillus phage Bobb</name>
    <dbReference type="NCBI Taxonomy" id="1527469"/>
    <lineage>
        <taxon>Viruses</taxon>
        <taxon>Duplodnaviria</taxon>
        <taxon>Heunggongvirae</taxon>
        <taxon>Uroviricota</taxon>
        <taxon>Caudoviricetes</taxon>
        <taxon>Herelleviridae</taxon>
        <taxon>Bastillevirinae</taxon>
        <taxon>Agatevirus</taxon>
        <taxon>Agatevirus bobb</taxon>
    </lineage>
</organism>
<evidence type="ECO:0000313" key="1">
    <source>
        <dbReference type="EMBL" id="AII28038.1"/>
    </source>
</evidence>
<name>A0A076G8W5_9CAUD</name>
<dbReference type="EMBL" id="KM051843">
    <property type="protein sequence ID" value="AII28038.1"/>
    <property type="molecule type" value="Genomic_DNA"/>
</dbReference>
<reference evidence="1 2" key="1">
    <citation type="submission" date="2014-06" db="EMBL/GenBank/DDBJ databases">
        <title>Bioinformatic genomic analysis of Bacillus phage Bobb.</title>
        <authorList>
            <person name="Lewis H.M.N."/>
            <person name="Temple L."/>
            <person name="Barth R.N."/>
            <person name="Bowles K.M."/>
            <person name="Churchin D.I."/>
            <person name="Scott-Croshaw C."/>
            <person name="Glasgow G.H."/>
            <person name="Gloe M.W."/>
            <person name="McGough T.M."/>
            <person name="Nutbrown S.A."/>
            <person name="Romulus S.R."/>
            <person name="Sanders K.A.M."/>
            <person name="Diachok C.R."/>
            <person name="Serigano J.P."/>
            <person name="Shin D."/>
            <person name="Suresh M.H."/>
            <person name="Conner A.R.N."/>
            <person name="Korba R.M."/>
            <person name="Livermore R.J."/>
            <person name="Rohlf M.B."/>
            <person name="Utterback S.D."/>
            <person name="Wilson V.E."/>
        </authorList>
    </citation>
    <scope>NUCLEOTIDE SEQUENCE [LARGE SCALE GENOMIC DNA]</scope>
</reference>
<keyword evidence="2" id="KW-1185">Reference proteome</keyword>
<protein>
    <submittedName>
        <fullName evidence="1">Uncharacterized protein</fullName>
    </submittedName>
</protein>
<evidence type="ECO:0000313" key="2">
    <source>
        <dbReference type="Proteomes" id="UP000028664"/>
    </source>
</evidence>
<accession>A0A076G8W5</accession>